<dbReference type="Proteomes" id="UP000007590">
    <property type="component" value="Chromosome"/>
</dbReference>
<sequence length="90" mass="10646">MTFDPDKVDEFLTVFEESKALIRNFDGCHHLELLRDANAPNRFFTFSFWDSEIHLNTYRDSALFKSTWAKTKILFIEKPEAWSVEQHTCA</sequence>
<dbReference type="AlphaFoldDB" id="H8KQR3"/>
<dbReference type="SUPFAM" id="SSF54909">
    <property type="entry name" value="Dimeric alpha+beta barrel"/>
    <property type="match status" value="1"/>
</dbReference>
<dbReference type="HOGENOM" id="CLU_2342328_0_0_10"/>
<gene>
    <name evidence="2" type="ordered locus">Solca_1873</name>
</gene>
<dbReference type="EMBL" id="CP003349">
    <property type="protein sequence ID" value="AFD06934.1"/>
    <property type="molecule type" value="Genomic_DNA"/>
</dbReference>
<dbReference type="PROSITE" id="PS51725">
    <property type="entry name" value="ABM"/>
    <property type="match status" value="1"/>
</dbReference>
<organism evidence="2 3">
    <name type="scientific">Solitalea canadensis (strain ATCC 29591 / DSM 3403 / JCM 21819 / LMG 8368 / NBRC 15130 / NCIMB 12057 / USAM 9D)</name>
    <name type="common">Flexibacter canadensis</name>
    <dbReference type="NCBI Taxonomy" id="929556"/>
    <lineage>
        <taxon>Bacteria</taxon>
        <taxon>Pseudomonadati</taxon>
        <taxon>Bacteroidota</taxon>
        <taxon>Sphingobacteriia</taxon>
        <taxon>Sphingobacteriales</taxon>
        <taxon>Sphingobacteriaceae</taxon>
        <taxon>Solitalea</taxon>
    </lineage>
</organism>
<dbReference type="InterPro" id="IPR011008">
    <property type="entry name" value="Dimeric_a/b-barrel"/>
</dbReference>
<dbReference type="InterPro" id="IPR007138">
    <property type="entry name" value="ABM_dom"/>
</dbReference>
<name>H8KQR3_SOLCM</name>
<dbReference type="KEGG" id="scn:Solca_1873"/>
<evidence type="ECO:0000313" key="2">
    <source>
        <dbReference type="EMBL" id="AFD06934.1"/>
    </source>
</evidence>
<keyword evidence="3" id="KW-1185">Reference proteome</keyword>
<feature type="domain" description="ABM" evidence="1">
    <location>
        <begin position="1"/>
        <end position="84"/>
    </location>
</feature>
<proteinExistence type="predicted"/>
<dbReference type="Pfam" id="PF03992">
    <property type="entry name" value="ABM"/>
    <property type="match status" value="1"/>
</dbReference>
<evidence type="ECO:0000313" key="3">
    <source>
        <dbReference type="Proteomes" id="UP000007590"/>
    </source>
</evidence>
<accession>H8KQR3</accession>
<protein>
    <recommendedName>
        <fullName evidence="1">ABM domain-containing protein</fullName>
    </recommendedName>
</protein>
<dbReference type="Gene3D" id="3.30.70.100">
    <property type="match status" value="1"/>
</dbReference>
<dbReference type="eggNOG" id="COG1359">
    <property type="taxonomic scope" value="Bacteria"/>
</dbReference>
<evidence type="ECO:0000259" key="1">
    <source>
        <dbReference type="PROSITE" id="PS51725"/>
    </source>
</evidence>
<dbReference type="STRING" id="929556.Solca_1873"/>
<reference evidence="2" key="1">
    <citation type="submission" date="2012-02" db="EMBL/GenBank/DDBJ databases">
        <title>The complete genome of Solitalea canadensis DSM 3403.</title>
        <authorList>
            <consortium name="US DOE Joint Genome Institute (JGI-PGF)"/>
            <person name="Lucas S."/>
            <person name="Copeland A."/>
            <person name="Lapidus A."/>
            <person name="Glavina del Rio T."/>
            <person name="Dalin E."/>
            <person name="Tice H."/>
            <person name="Bruce D."/>
            <person name="Goodwin L."/>
            <person name="Pitluck S."/>
            <person name="Peters L."/>
            <person name="Ovchinnikova G."/>
            <person name="Lu M."/>
            <person name="Kyrpides N."/>
            <person name="Mavromatis K."/>
            <person name="Ivanova N."/>
            <person name="Brettin T."/>
            <person name="Detter J.C."/>
            <person name="Han C."/>
            <person name="Larimer F."/>
            <person name="Land M."/>
            <person name="Hauser L."/>
            <person name="Markowitz V."/>
            <person name="Cheng J.-F."/>
            <person name="Hugenholtz P."/>
            <person name="Woyke T."/>
            <person name="Wu D."/>
            <person name="Spring S."/>
            <person name="Schroeder M."/>
            <person name="Kopitz M."/>
            <person name="Brambilla E."/>
            <person name="Klenk H.-P."/>
            <person name="Eisen J.A."/>
        </authorList>
    </citation>
    <scope>NUCLEOTIDE SEQUENCE</scope>
    <source>
        <strain evidence="2">DSM 3403</strain>
    </source>
</reference>